<comment type="function">
    <text evidence="5">Part of the Tol-Pal system, which plays a role in outer membrane invagination during cell division and is important for maintaining outer membrane integrity.</text>
</comment>
<protein>
    <recommendedName>
        <fullName evidence="5">Tol-Pal system protein TolB</fullName>
    </recommendedName>
</protein>
<evidence type="ECO:0000256" key="4">
    <source>
        <dbReference type="ARBA" id="ARBA00022764"/>
    </source>
</evidence>
<evidence type="ECO:0000259" key="6">
    <source>
        <dbReference type="Pfam" id="PF04052"/>
    </source>
</evidence>
<reference evidence="7 8" key="1">
    <citation type="submission" date="2023-09" db="EMBL/GenBank/DDBJ databases">
        <authorList>
            <person name="Rey-Velasco X."/>
        </authorList>
    </citation>
    <scope>NUCLEOTIDE SEQUENCE [LARGE SCALE GENOMIC DNA]</scope>
    <source>
        <strain evidence="7 8">P385</strain>
    </source>
</reference>
<dbReference type="Gene3D" id="2.120.10.30">
    <property type="entry name" value="TolB, C-terminal domain"/>
    <property type="match status" value="1"/>
</dbReference>
<evidence type="ECO:0000256" key="3">
    <source>
        <dbReference type="ARBA" id="ARBA00022729"/>
    </source>
</evidence>
<dbReference type="InterPro" id="IPR011042">
    <property type="entry name" value="6-blade_b-propeller_TolB-like"/>
</dbReference>
<comment type="similarity">
    <text evidence="2 5">Belongs to the TolB family.</text>
</comment>
<keyword evidence="3 5" id="KW-0732">Signal</keyword>
<dbReference type="Gene3D" id="3.40.50.10070">
    <property type="entry name" value="TolB, N-terminal domain"/>
    <property type="match status" value="1"/>
</dbReference>
<sequence precursor="true">MIERLVAWSRLTVIPALMLLAAMPAQAALEVEITQGVSGAQPIAIVPFARDASVTGDTDIAEVVDADLERSGLFEPLARDAMLETPGSVREVDYANWRSVEVDNVVVGRVSPDGRGGYRVSFDIIDVYKGRSIGGYEISASEGGLRDAAHAVANRIYEQFTGNKGYFLSRIAYVAVAQENNGPTYRLVVADYDGHNPQTIARSREPILSPAWHPAGTKLAYVAFDLQRGRSSLRIQDLGTGEVKEVSSRPGINGAPAWSPNGNKLAMTLSYRGNPDIYTYDLADEQVRQITRNGAIDTEPSWSPDGSHIVFTSDRGGKPQVYRVRSGGGNAERLTFDGESNQRPSYSPDGEKIVMVQGGNGYRIAVLDLETNNVRVVSDGPLDEGASFAPNGQVIIYARQQGNSAELATVSVDGRIRNRLRQPGDVREPAWSPAGY</sequence>
<name>A0ABU3B5C2_9GAMM</name>
<dbReference type="NCBIfam" id="TIGR02800">
    <property type="entry name" value="propeller_TolB"/>
    <property type="match status" value="1"/>
</dbReference>
<proteinExistence type="inferred from homology"/>
<dbReference type="Proteomes" id="UP001259982">
    <property type="component" value="Unassembled WGS sequence"/>
</dbReference>
<dbReference type="Pfam" id="PF04052">
    <property type="entry name" value="TolB_N"/>
    <property type="match status" value="1"/>
</dbReference>
<comment type="subunit">
    <text evidence="5">The Tol-Pal system is composed of five core proteins: the inner membrane proteins TolA, TolQ and TolR, the periplasmic protein TolB and the outer membrane protein Pal. They form a network linking the inner and outer membranes and the peptidoglycan layer.</text>
</comment>
<comment type="caution">
    <text evidence="7">The sequence shown here is derived from an EMBL/GenBank/DDBJ whole genome shotgun (WGS) entry which is preliminary data.</text>
</comment>
<keyword evidence="8" id="KW-1185">Reference proteome</keyword>
<dbReference type="HAMAP" id="MF_00671">
    <property type="entry name" value="TolB"/>
    <property type="match status" value="1"/>
</dbReference>
<dbReference type="InterPro" id="IPR014167">
    <property type="entry name" value="Tol-Pal_TolB"/>
</dbReference>
<dbReference type="SUPFAM" id="SSF69304">
    <property type="entry name" value="Tricorn protease N-terminal domain"/>
    <property type="match status" value="1"/>
</dbReference>
<dbReference type="InterPro" id="IPR011659">
    <property type="entry name" value="WD40"/>
</dbReference>
<feature type="signal peptide" evidence="5">
    <location>
        <begin position="1"/>
        <end position="27"/>
    </location>
</feature>
<dbReference type="InterPro" id="IPR007195">
    <property type="entry name" value="TolB_N"/>
</dbReference>
<dbReference type="SUPFAM" id="SSF52964">
    <property type="entry name" value="TolB, N-terminal domain"/>
    <property type="match status" value="1"/>
</dbReference>
<dbReference type="Pfam" id="PF07676">
    <property type="entry name" value="PD40"/>
    <property type="match status" value="4"/>
</dbReference>
<dbReference type="PANTHER" id="PTHR36842">
    <property type="entry name" value="PROTEIN TOLB HOMOLOG"/>
    <property type="match status" value="1"/>
</dbReference>
<keyword evidence="4 5" id="KW-0574">Periplasm</keyword>
<feature type="chain" id="PRO_5044899811" description="Tol-Pal system protein TolB" evidence="5">
    <location>
        <begin position="28"/>
        <end position="436"/>
    </location>
</feature>
<keyword evidence="5" id="KW-0131">Cell cycle</keyword>
<dbReference type="EMBL" id="JAVRHY010000002">
    <property type="protein sequence ID" value="MDT0617414.1"/>
    <property type="molecule type" value="Genomic_DNA"/>
</dbReference>
<gene>
    <name evidence="5 7" type="primary">tolB</name>
    <name evidence="7" type="ORF">RM531_02920</name>
</gene>
<comment type="subcellular location">
    <subcellularLocation>
        <location evidence="1 5">Periplasm</location>
    </subcellularLocation>
</comment>
<dbReference type="RefSeq" id="WP_311657175.1">
    <property type="nucleotide sequence ID" value="NZ_JAVRHY010000002.1"/>
</dbReference>
<evidence type="ECO:0000256" key="5">
    <source>
        <dbReference type="HAMAP-Rule" id="MF_00671"/>
    </source>
</evidence>
<feature type="domain" description="TolB N-terminal" evidence="6">
    <location>
        <begin position="29"/>
        <end position="132"/>
    </location>
</feature>
<evidence type="ECO:0000313" key="7">
    <source>
        <dbReference type="EMBL" id="MDT0617414.1"/>
    </source>
</evidence>
<accession>A0ABU3B5C2</accession>
<evidence type="ECO:0000256" key="2">
    <source>
        <dbReference type="ARBA" id="ARBA00009820"/>
    </source>
</evidence>
<evidence type="ECO:0000256" key="1">
    <source>
        <dbReference type="ARBA" id="ARBA00004418"/>
    </source>
</evidence>
<organism evidence="7 8">
    <name type="scientific">Spectribacter acetivorans</name>
    <dbReference type="NCBI Taxonomy" id="3075603"/>
    <lineage>
        <taxon>Bacteria</taxon>
        <taxon>Pseudomonadati</taxon>
        <taxon>Pseudomonadota</taxon>
        <taxon>Gammaproteobacteria</taxon>
        <taxon>Salinisphaerales</taxon>
        <taxon>Salinisphaeraceae</taxon>
        <taxon>Spectribacter</taxon>
    </lineage>
</organism>
<keyword evidence="5" id="KW-0132">Cell division</keyword>
<dbReference type="PANTHER" id="PTHR36842:SF1">
    <property type="entry name" value="PROTEIN TOLB"/>
    <property type="match status" value="1"/>
</dbReference>
<evidence type="ECO:0000313" key="8">
    <source>
        <dbReference type="Proteomes" id="UP001259982"/>
    </source>
</evidence>